<evidence type="ECO:0000256" key="3">
    <source>
        <dbReference type="SAM" id="MobiDB-lite"/>
    </source>
</evidence>
<accession>G5IDK0</accession>
<dbReference type="HOGENOM" id="CLU_027128_6_2_9"/>
<dbReference type="InterPro" id="IPR028082">
    <property type="entry name" value="Peripla_BP_I"/>
</dbReference>
<dbReference type="EMBL" id="ADLN01000020">
    <property type="protein sequence ID" value="EHI60446.1"/>
    <property type="molecule type" value="Genomic_DNA"/>
</dbReference>
<evidence type="ECO:0000259" key="5">
    <source>
        <dbReference type="Pfam" id="PF13458"/>
    </source>
</evidence>
<dbReference type="SUPFAM" id="SSF53822">
    <property type="entry name" value="Periplasmic binding protein-like I"/>
    <property type="match status" value="1"/>
</dbReference>
<protein>
    <recommendedName>
        <fullName evidence="5">Leucine-binding protein domain-containing protein</fullName>
    </recommendedName>
</protein>
<dbReference type="CDD" id="cd06349">
    <property type="entry name" value="PBP1_ABC_HAAT-like"/>
    <property type="match status" value="1"/>
</dbReference>
<evidence type="ECO:0000313" key="6">
    <source>
        <dbReference type="EMBL" id="EHI60446.1"/>
    </source>
</evidence>
<evidence type="ECO:0000256" key="1">
    <source>
        <dbReference type="ARBA" id="ARBA00010062"/>
    </source>
</evidence>
<feature type="compositionally biased region" description="Polar residues" evidence="3">
    <location>
        <begin position="27"/>
        <end position="42"/>
    </location>
</feature>
<dbReference type="PROSITE" id="PS51257">
    <property type="entry name" value="PROKAR_LIPOPROTEIN"/>
    <property type="match status" value="1"/>
</dbReference>
<dbReference type="InterPro" id="IPR028081">
    <property type="entry name" value="Leu-bd"/>
</dbReference>
<organism evidence="6 7">
    <name type="scientific">Hungatella hathewayi WAL-18680</name>
    <dbReference type="NCBI Taxonomy" id="742737"/>
    <lineage>
        <taxon>Bacteria</taxon>
        <taxon>Bacillati</taxon>
        <taxon>Bacillota</taxon>
        <taxon>Clostridia</taxon>
        <taxon>Lachnospirales</taxon>
        <taxon>Lachnospiraceae</taxon>
        <taxon>Hungatella</taxon>
    </lineage>
</organism>
<comment type="caution">
    <text evidence="6">The sequence shown here is derived from an EMBL/GenBank/DDBJ whole genome shotgun (WGS) entry which is preliminary data.</text>
</comment>
<dbReference type="PANTHER" id="PTHR30483:SF6">
    <property type="entry name" value="PERIPLASMIC BINDING PROTEIN OF ABC TRANSPORTER FOR NATURAL AMINO ACIDS"/>
    <property type="match status" value="1"/>
</dbReference>
<proteinExistence type="inferred from homology"/>
<dbReference type="InterPro" id="IPR051010">
    <property type="entry name" value="BCAA_transport"/>
</dbReference>
<dbReference type="PANTHER" id="PTHR30483">
    <property type="entry name" value="LEUCINE-SPECIFIC-BINDING PROTEIN"/>
    <property type="match status" value="1"/>
</dbReference>
<dbReference type="Gene3D" id="3.40.50.2300">
    <property type="match status" value="2"/>
</dbReference>
<dbReference type="Pfam" id="PF13458">
    <property type="entry name" value="Peripla_BP_6"/>
    <property type="match status" value="1"/>
</dbReference>
<dbReference type="AlphaFoldDB" id="G5IDK0"/>
<dbReference type="PATRIC" id="fig|742737.3.peg.1598"/>
<keyword evidence="2 4" id="KW-0732">Signal</keyword>
<feature type="chain" id="PRO_5039530046" description="Leucine-binding protein domain-containing protein" evidence="4">
    <location>
        <begin position="19"/>
        <end position="421"/>
    </location>
</feature>
<feature type="signal peptide" evidence="4">
    <location>
        <begin position="1"/>
        <end position="18"/>
    </location>
</feature>
<dbReference type="OrthoDB" id="9783240at2"/>
<reference evidence="6 7" key="1">
    <citation type="submission" date="2011-08" db="EMBL/GenBank/DDBJ databases">
        <title>The Genome Sequence of Clostridium hathewayi WAL-18680.</title>
        <authorList>
            <consortium name="The Broad Institute Genome Sequencing Platform"/>
            <person name="Earl A."/>
            <person name="Ward D."/>
            <person name="Feldgarden M."/>
            <person name="Gevers D."/>
            <person name="Finegold S.M."/>
            <person name="Summanen P.H."/>
            <person name="Molitoris D.R."/>
            <person name="Song M."/>
            <person name="Daigneault M."/>
            <person name="Allen-Vercoe E."/>
            <person name="Young S.K."/>
            <person name="Zeng Q."/>
            <person name="Gargeya S."/>
            <person name="Fitzgerald M."/>
            <person name="Haas B."/>
            <person name="Abouelleil A."/>
            <person name="Alvarado L."/>
            <person name="Arachchi H.M."/>
            <person name="Berlin A."/>
            <person name="Brown A."/>
            <person name="Chapman S.B."/>
            <person name="Chen Z."/>
            <person name="Dunbar C."/>
            <person name="Freedman E."/>
            <person name="Gearin G."/>
            <person name="Gellesch M."/>
            <person name="Goldberg J."/>
            <person name="Griggs A."/>
            <person name="Gujja S."/>
            <person name="Heiman D."/>
            <person name="Howarth C."/>
            <person name="Larson L."/>
            <person name="Lui A."/>
            <person name="MacDonald P.J.P."/>
            <person name="Montmayeur A."/>
            <person name="Murphy C."/>
            <person name="Neiman D."/>
            <person name="Pearson M."/>
            <person name="Priest M."/>
            <person name="Roberts A."/>
            <person name="Saif S."/>
            <person name="Shea T."/>
            <person name="Shenoy N."/>
            <person name="Sisk P."/>
            <person name="Stolte C."/>
            <person name="Sykes S."/>
            <person name="Wortman J."/>
            <person name="Nusbaum C."/>
            <person name="Birren B."/>
        </authorList>
    </citation>
    <scope>NUCLEOTIDE SEQUENCE [LARGE SCALE GENOMIC DNA]</scope>
    <source>
        <strain evidence="6 7">WAL-18680</strain>
    </source>
</reference>
<feature type="compositionally biased region" description="Low complexity" evidence="3">
    <location>
        <begin position="46"/>
        <end position="56"/>
    </location>
</feature>
<feature type="region of interest" description="Disordered" evidence="3">
    <location>
        <begin position="27"/>
        <end position="64"/>
    </location>
</feature>
<evidence type="ECO:0000313" key="7">
    <source>
        <dbReference type="Proteomes" id="UP000005384"/>
    </source>
</evidence>
<sequence length="421" mass="44844">MKKAIKSMLSTTMIAALAMTAISGCASSTGGQGETQAPSQTEAKTDAGTTAAGDAGEQSKEAQGAVELSGRNKLAFFLPMTGDQMQYGISLKEGAELALDKFNAANGTDFVLEVFDDKGDPKEAVNVANKIISDDSVIAGMGSFSSSCAMAAAPVFEENELLLFSPNASHTDFPGLGEMMFSVVMSQKYEGAEFARYLINTYGPQKIAIIYQNTDHGVIASDVFKQEYEKLGGELSVMETFVPGQTKDFSPILSKVKAAAPDVIYASASYNDCAQIFMQANSLNIEAQYVGPGMCLTEEFLNVAGDKLNGMVVLSSIPCFLPSVLEAGNVDDTTKAFVDEYVAKYNNSPDGFAASSYDAVNIVLEAALKVGTDSKALAAELRQLRNYPGVSGYDMSFNENKEMIKGIYAFKVEDGNFKLAQ</sequence>
<feature type="domain" description="Leucine-binding protein" evidence="5">
    <location>
        <begin position="73"/>
        <end position="415"/>
    </location>
</feature>
<keyword evidence="7" id="KW-1185">Reference proteome</keyword>
<name>G5IDK0_9FIRM</name>
<comment type="similarity">
    <text evidence="1">Belongs to the leucine-binding protein family.</text>
</comment>
<gene>
    <name evidence="6" type="ORF">HMPREF9473_01577</name>
</gene>
<dbReference type="RefSeq" id="WP_006779563.1">
    <property type="nucleotide sequence ID" value="NZ_CP040506.1"/>
</dbReference>
<dbReference type="Proteomes" id="UP000005384">
    <property type="component" value="Unassembled WGS sequence"/>
</dbReference>
<evidence type="ECO:0000256" key="4">
    <source>
        <dbReference type="SAM" id="SignalP"/>
    </source>
</evidence>
<evidence type="ECO:0000256" key="2">
    <source>
        <dbReference type="ARBA" id="ARBA00022729"/>
    </source>
</evidence>